<evidence type="ECO:0000313" key="10">
    <source>
        <dbReference type="Proteomes" id="UP001597469"/>
    </source>
</evidence>
<evidence type="ECO:0000256" key="6">
    <source>
        <dbReference type="ARBA" id="ARBA00023136"/>
    </source>
</evidence>
<feature type="transmembrane region" description="Helical" evidence="7">
    <location>
        <begin position="301"/>
        <end position="325"/>
    </location>
</feature>
<evidence type="ECO:0000256" key="3">
    <source>
        <dbReference type="ARBA" id="ARBA00022448"/>
    </source>
</evidence>
<evidence type="ECO:0000313" key="9">
    <source>
        <dbReference type="EMBL" id="MFD2570618.1"/>
    </source>
</evidence>
<gene>
    <name evidence="9" type="ORF">ACFSUS_08240</name>
</gene>
<protein>
    <submittedName>
        <fullName evidence="9">MFS transporter</fullName>
    </submittedName>
</protein>
<organism evidence="9 10">
    <name type="scientific">Spirosoma soli</name>
    <dbReference type="NCBI Taxonomy" id="1770529"/>
    <lineage>
        <taxon>Bacteria</taxon>
        <taxon>Pseudomonadati</taxon>
        <taxon>Bacteroidota</taxon>
        <taxon>Cytophagia</taxon>
        <taxon>Cytophagales</taxon>
        <taxon>Cytophagaceae</taxon>
        <taxon>Spirosoma</taxon>
    </lineage>
</organism>
<dbReference type="Proteomes" id="UP001597469">
    <property type="component" value="Unassembled WGS sequence"/>
</dbReference>
<dbReference type="Gene3D" id="1.20.1250.20">
    <property type="entry name" value="MFS general substrate transporter like domains"/>
    <property type="match status" value="1"/>
</dbReference>
<feature type="transmembrane region" description="Helical" evidence="7">
    <location>
        <begin position="332"/>
        <end position="354"/>
    </location>
</feature>
<proteinExistence type="inferred from homology"/>
<dbReference type="PANTHER" id="PTHR23514:SF3">
    <property type="entry name" value="BYPASS OF STOP CODON PROTEIN 6"/>
    <property type="match status" value="1"/>
</dbReference>
<comment type="caution">
    <text evidence="9">The sequence shown here is derived from an EMBL/GenBank/DDBJ whole genome shotgun (WGS) entry which is preliminary data.</text>
</comment>
<evidence type="ECO:0000256" key="5">
    <source>
        <dbReference type="ARBA" id="ARBA00022989"/>
    </source>
</evidence>
<evidence type="ECO:0000256" key="4">
    <source>
        <dbReference type="ARBA" id="ARBA00022692"/>
    </source>
</evidence>
<evidence type="ECO:0000256" key="7">
    <source>
        <dbReference type="SAM" id="Phobius"/>
    </source>
</evidence>
<feature type="transmembrane region" description="Helical" evidence="7">
    <location>
        <begin position="83"/>
        <end position="102"/>
    </location>
</feature>
<keyword evidence="6 7" id="KW-0472">Membrane</keyword>
<keyword evidence="4 7" id="KW-0812">Transmembrane</keyword>
<name>A0ABW5M0Q7_9BACT</name>
<feature type="transmembrane region" description="Helical" evidence="7">
    <location>
        <begin position="384"/>
        <end position="404"/>
    </location>
</feature>
<comment type="subcellular location">
    <subcellularLocation>
        <location evidence="1">Endomembrane system</location>
        <topology evidence="1">Multi-pass membrane protein</topology>
    </subcellularLocation>
</comment>
<dbReference type="InterPro" id="IPR036259">
    <property type="entry name" value="MFS_trans_sf"/>
</dbReference>
<keyword evidence="3" id="KW-0813">Transport</keyword>
<dbReference type="Pfam" id="PF07690">
    <property type="entry name" value="MFS_1"/>
    <property type="match status" value="1"/>
</dbReference>
<feature type="transmembrane region" description="Helical" evidence="7">
    <location>
        <begin position="249"/>
        <end position="266"/>
    </location>
</feature>
<reference evidence="10" key="1">
    <citation type="journal article" date="2019" name="Int. J. Syst. Evol. Microbiol.">
        <title>The Global Catalogue of Microorganisms (GCM) 10K type strain sequencing project: providing services to taxonomists for standard genome sequencing and annotation.</title>
        <authorList>
            <consortium name="The Broad Institute Genomics Platform"/>
            <consortium name="The Broad Institute Genome Sequencing Center for Infectious Disease"/>
            <person name="Wu L."/>
            <person name="Ma J."/>
        </authorList>
    </citation>
    <scope>NUCLEOTIDE SEQUENCE [LARGE SCALE GENOMIC DNA]</scope>
    <source>
        <strain evidence="10">KCTC 42805</strain>
    </source>
</reference>
<feature type="domain" description="Major facilitator superfamily (MFS) profile" evidence="8">
    <location>
        <begin position="18"/>
        <end position="409"/>
    </location>
</feature>
<accession>A0ABW5M0Q7</accession>
<dbReference type="InterPro" id="IPR051788">
    <property type="entry name" value="MFS_Transporter"/>
</dbReference>
<feature type="transmembrane region" description="Helical" evidence="7">
    <location>
        <begin position="108"/>
        <end position="126"/>
    </location>
</feature>
<dbReference type="PROSITE" id="PS50850">
    <property type="entry name" value="MFS"/>
    <property type="match status" value="1"/>
</dbReference>
<comment type="similarity">
    <text evidence="2">Belongs to the major facilitator superfamily.</text>
</comment>
<evidence type="ECO:0000259" key="8">
    <source>
        <dbReference type="PROSITE" id="PS50850"/>
    </source>
</evidence>
<feature type="transmembrane region" description="Helical" evidence="7">
    <location>
        <begin position="171"/>
        <end position="190"/>
    </location>
</feature>
<dbReference type="SUPFAM" id="SSF103473">
    <property type="entry name" value="MFS general substrate transporter"/>
    <property type="match status" value="1"/>
</dbReference>
<feature type="transmembrane region" description="Helical" evidence="7">
    <location>
        <begin position="278"/>
        <end position="295"/>
    </location>
</feature>
<evidence type="ECO:0000256" key="1">
    <source>
        <dbReference type="ARBA" id="ARBA00004127"/>
    </source>
</evidence>
<evidence type="ECO:0000256" key="2">
    <source>
        <dbReference type="ARBA" id="ARBA00008335"/>
    </source>
</evidence>
<dbReference type="InterPro" id="IPR020846">
    <property type="entry name" value="MFS_dom"/>
</dbReference>
<feature type="transmembrane region" description="Helical" evidence="7">
    <location>
        <begin position="211"/>
        <end position="229"/>
    </location>
</feature>
<dbReference type="PANTHER" id="PTHR23514">
    <property type="entry name" value="BYPASS OF STOP CODON PROTEIN 6"/>
    <property type="match status" value="1"/>
</dbReference>
<feature type="transmembrane region" description="Helical" evidence="7">
    <location>
        <begin position="53"/>
        <end position="76"/>
    </location>
</feature>
<feature type="transmembrane region" description="Helical" evidence="7">
    <location>
        <begin position="146"/>
        <end position="165"/>
    </location>
</feature>
<dbReference type="InterPro" id="IPR011701">
    <property type="entry name" value="MFS"/>
</dbReference>
<sequence length="425" mass="45694">MNPTIDRSISSAVNPSRLFLASCFALITTAFSFSIRAGILPQLGNDFGLSAEQLGFINSMWFVGFPIAMIVGGLVYHSVGPKVIMSVAFVAHTLGILLTIYAGGYSTLLISTLLIGIGNGCTEAACNPLIADMYSGSTMNKMLNRFHMWFPGGIVVGSLISKFMTDAGLPWQAQIWIIMIPTLIYAFLYFGQVFPKPRVEGVTSLAKNFQAMLTPLYLFIFCCMALTAISEFGPQQWVGLIMSKSGASPMLILALVTGLMAVGRYFGGPIIHRLDQTGVLLGGSIFATLGIYLFSTQTGGMAYVAAVFFAIGVCYFWPTMIGFVAERIPLSGALGMSIVGGVGMFSTSIFQPIIGRWIDAERVEKASASLSGDALELAAGQATLAKMTTFPIILIVAFTFLFFWMRNRKSPGHGNESAALKQPQL</sequence>
<keyword evidence="10" id="KW-1185">Reference proteome</keyword>
<dbReference type="RefSeq" id="WP_381521454.1">
    <property type="nucleotide sequence ID" value="NZ_JBHULN010000004.1"/>
</dbReference>
<keyword evidence="5 7" id="KW-1133">Transmembrane helix</keyword>
<dbReference type="EMBL" id="JBHULN010000004">
    <property type="protein sequence ID" value="MFD2570618.1"/>
    <property type="molecule type" value="Genomic_DNA"/>
</dbReference>